<evidence type="ECO:0008006" key="3">
    <source>
        <dbReference type="Google" id="ProtNLM"/>
    </source>
</evidence>
<name>A0A7Y6MAB4_9ACTN</name>
<comment type="caution">
    <text evidence="1">The sequence shown here is derived from an EMBL/GenBank/DDBJ whole genome shotgun (WGS) entry which is preliminary data.</text>
</comment>
<dbReference type="AlphaFoldDB" id="A0A7Y6MAB4"/>
<accession>A0A7Y6MAB4</accession>
<keyword evidence="2" id="KW-1185">Reference proteome</keyword>
<sequence length="52" mass="5432">MIGGQQIMASPALDAELLALKKRVGALEEEVRTLIAANMALVRAVESLSPGV</sequence>
<gene>
    <name evidence="1" type="ORF">HT134_05100</name>
</gene>
<dbReference type="RefSeq" id="WP_175599041.1">
    <property type="nucleotide sequence ID" value="NZ_JABWGO010000001.1"/>
</dbReference>
<protein>
    <recommendedName>
        <fullName evidence="3">Transposase</fullName>
    </recommendedName>
</protein>
<evidence type="ECO:0000313" key="2">
    <source>
        <dbReference type="Proteomes" id="UP000546126"/>
    </source>
</evidence>
<reference evidence="1 2" key="1">
    <citation type="submission" date="2020-06" db="EMBL/GenBank/DDBJ databases">
        <authorList>
            <person name="Chanama M."/>
        </authorList>
    </citation>
    <scope>NUCLEOTIDE SEQUENCE [LARGE SCALE GENOMIC DNA]</scope>
    <source>
        <strain evidence="1 2">TBRC6557</strain>
    </source>
</reference>
<dbReference type="Proteomes" id="UP000546126">
    <property type="component" value="Unassembled WGS sequence"/>
</dbReference>
<organism evidence="1 2">
    <name type="scientific">Nonomuraea rhodomycinica</name>
    <dbReference type="NCBI Taxonomy" id="1712872"/>
    <lineage>
        <taxon>Bacteria</taxon>
        <taxon>Bacillati</taxon>
        <taxon>Actinomycetota</taxon>
        <taxon>Actinomycetes</taxon>
        <taxon>Streptosporangiales</taxon>
        <taxon>Streptosporangiaceae</taxon>
        <taxon>Nonomuraea</taxon>
    </lineage>
</organism>
<dbReference type="EMBL" id="JABWGO010000001">
    <property type="protein sequence ID" value="NUW39511.1"/>
    <property type="molecule type" value="Genomic_DNA"/>
</dbReference>
<proteinExistence type="predicted"/>
<evidence type="ECO:0000313" key="1">
    <source>
        <dbReference type="EMBL" id="NUW39511.1"/>
    </source>
</evidence>